<comment type="caution">
    <text evidence="3">The sequence shown here is derived from an EMBL/GenBank/DDBJ whole genome shotgun (WGS) entry which is preliminary data.</text>
</comment>
<evidence type="ECO:0000259" key="1">
    <source>
        <dbReference type="Pfam" id="PF00646"/>
    </source>
</evidence>
<dbReference type="Pfam" id="PF00646">
    <property type="entry name" value="F-box"/>
    <property type="match status" value="1"/>
</dbReference>
<dbReference type="Gramene" id="TVU15131">
    <property type="protein sequence ID" value="TVU15131"/>
    <property type="gene ID" value="EJB05_38636"/>
</dbReference>
<sequence length="494" mass="56549">MVSPRPTPQGDVCRGRPRRIQEECEDRLSGLPEELLLDVLNRLGCVREAARTSALSRRWCNLWAELRELKFHDVRPNMLENALSQVRPKLKCLDIKVRLPEDRNRLAVARNHGARISSLLCAADRLQPVEFVFSLDRYRGSRVPVPLEVPCFERTASIHLLISRINCTLTPVGELTSLKQLTIKLGSCPANPSFLISRCPSLRKLTMDLNIMRTNNTFAIESESLEELTFSMRSRNDTVAIVIVAPELKHFIMKSEHCELAMSQSVPKLEDVLLEYTFAYPRVGFGKRWPLQSLRMATEWSDMHPTGVRVHVLTLRIYPHHDLITSEQSIAQEIARLPVTSFSVLKLHLQAGGHVFGALLLQLLRIRTSIRKLKLFLWETFPRKRMFQECSEHCDCKCYENCDCYQDPSWRNENLSLPDLEDVEIQGFGVVDDTVDVLKLLFRSAPMLKTMNIQVSDELTLNNGGQQRLENIFQANASVKCSIRVSIYYEGNSY</sequence>
<feature type="domain" description="F-box" evidence="1">
    <location>
        <begin position="28"/>
        <end position="67"/>
    </location>
</feature>
<dbReference type="PANTHER" id="PTHR34709">
    <property type="entry name" value="OS10G0396666 PROTEIN"/>
    <property type="match status" value="1"/>
</dbReference>
<dbReference type="InterPro" id="IPR036047">
    <property type="entry name" value="F-box-like_dom_sf"/>
</dbReference>
<dbReference type="AlphaFoldDB" id="A0A5J9TWU5"/>
<dbReference type="EMBL" id="RWGY01000031">
    <property type="protein sequence ID" value="TVU15131.1"/>
    <property type="molecule type" value="Genomic_DNA"/>
</dbReference>
<dbReference type="PANTHER" id="PTHR34709:SF75">
    <property type="entry name" value="FBD DOMAIN-CONTAINING PROTEIN"/>
    <property type="match status" value="1"/>
</dbReference>
<feature type="domain" description="F-box/LRR-repeat protein 15/At3g58940/PEG3-like LRR" evidence="2">
    <location>
        <begin position="121"/>
        <end position="257"/>
    </location>
</feature>
<accession>A0A5J9TWU5</accession>
<evidence type="ECO:0000313" key="3">
    <source>
        <dbReference type="EMBL" id="TVU15131.1"/>
    </source>
</evidence>
<reference evidence="3 4" key="1">
    <citation type="journal article" date="2019" name="Sci. Rep.">
        <title>A high-quality genome of Eragrostis curvula grass provides insights into Poaceae evolution and supports new strategies to enhance forage quality.</title>
        <authorList>
            <person name="Carballo J."/>
            <person name="Santos B.A.C.M."/>
            <person name="Zappacosta D."/>
            <person name="Garbus I."/>
            <person name="Selva J.P."/>
            <person name="Gallo C.A."/>
            <person name="Diaz A."/>
            <person name="Albertini E."/>
            <person name="Caccamo M."/>
            <person name="Echenique V."/>
        </authorList>
    </citation>
    <scope>NUCLEOTIDE SEQUENCE [LARGE SCALE GENOMIC DNA]</scope>
    <source>
        <strain evidence="4">cv. Victoria</strain>
        <tissue evidence="3">Leaf</tissue>
    </source>
</reference>
<keyword evidence="4" id="KW-1185">Reference proteome</keyword>
<dbReference type="Proteomes" id="UP000324897">
    <property type="component" value="Unassembled WGS sequence"/>
</dbReference>
<name>A0A5J9TWU5_9POAL</name>
<gene>
    <name evidence="3" type="ORF">EJB05_38636</name>
</gene>
<dbReference type="InterPro" id="IPR001810">
    <property type="entry name" value="F-box_dom"/>
</dbReference>
<evidence type="ECO:0000313" key="4">
    <source>
        <dbReference type="Proteomes" id="UP000324897"/>
    </source>
</evidence>
<dbReference type="SUPFAM" id="SSF81383">
    <property type="entry name" value="F-box domain"/>
    <property type="match status" value="1"/>
</dbReference>
<protein>
    <recommendedName>
        <fullName evidence="5">F-box domain-containing protein</fullName>
    </recommendedName>
</protein>
<organism evidence="3 4">
    <name type="scientific">Eragrostis curvula</name>
    <name type="common">weeping love grass</name>
    <dbReference type="NCBI Taxonomy" id="38414"/>
    <lineage>
        <taxon>Eukaryota</taxon>
        <taxon>Viridiplantae</taxon>
        <taxon>Streptophyta</taxon>
        <taxon>Embryophyta</taxon>
        <taxon>Tracheophyta</taxon>
        <taxon>Spermatophyta</taxon>
        <taxon>Magnoliopsida</taxon>
        <taxon>Liliopsida</taxon>
        <taxon>Poales</taxon>
        <taxon>Poaceae</taxon>
        <taxon>PACMAD clade</taxon>
        <taxon>Chloridoideae</taxon>
        <taxon>Eragrostideae</taxon>
        <taxon>Eragrostidinae</taxon>
        <taxon>Eragrostis</taxon>
    </lineage>
</organism>
<dbReference type="Pfam" id="PF24758">
    <property type="entry name" value="LRR_At5g56370"/>
    <property type="match status" value="1"/>
</dbReference>
<proteinExistence type="predicted"/>
<dbReference type="OrthoDB" id="1282595at2759"/>
<feature type="non-terminal residue" evidence="3">
    <location>
        <position position="1"/>
    </location>
</feature>
<dbReference type="InterPro" id="IPR055312">
    <property type="entry name" value="FBL15-like"/>
</dbReference>
<evidence type="ECO:0008006" key="5">
    <source>
        <dbReference type="Google" id="ProtNLM"/>
    </source>
</evidence>
<evidence type="ECO:0000259" key="2">
    <source>
        <dbReference type="Pfam" id="PF24758"/>
    </source>
</evidence>
<dbReference type="InterPro" id="IPR055411">
    <property type="entry name" value="LRR_FXL15/At3g58940/PEG3-like"/>
</dbReference>